<dbReference type="Proteomes" id="UP000297245">
    <property type="component" value="Unassembled WGS sequence"/>
</dbReference>
<dbReference type="AlphaFoldDB" id="A0A4S8L9A4"/>
<evidence type="ECO:0000256" key="2">
    <source>
        <dbReference type="SAM" id="MobiDB-lite"/>
    </source>
</evidence>
<evidence type="ECO:0000256" key="1">
    <source>
        <dbReference type="SAM" id="Coils"/>
    </source>
</evidence>
<reference evidence="3 4" key="1">
    <citation type="journal article" date="2019" name="Nat. Ecol. Evol.">
        <title>Megaphylogeny resolves global patterns of mushroom evolution.</title>
        <authorList>
            <person name="Varga T."/>
            <person name="Krizsan K."/>
            <person name="Foldi C."/>
            <person name="Dima B."/>
            <person name="Sanchez-Garcia M."/>
            <person name="Sanchez-Ramirez S."/>
            <person name="Szollosi G.J."/>
            <person name="Szarkandi J.G."/>
            <person name="Papp V."/>
            <person name="Albert L."/>
            <person name="Andreopoulos W."/>
            <person name="Angelini C."/>
            <person name="Antonin V."/>
            <person name="Barry K.W."/>
            <person name="Bougher N.L."/>
            <person name="Buchanan P."/>
            <person name="Buyck B."/>
            <person name="Bense V."/>
            <person name="Catcheside P."/>
            <person name="Chovatia M."/>
            <person name="Cooper J."/>
            <person name="Damon W."/>
            <person name="Desjardin D."/>
            <person name="Finy P."/>
            <person name="Geml J."/>
            <person name="Haridas S."/>
            <person name="Hughes K."/>
            <person name="Justo A."/>
            <person name="Karasinski D."/>
            <person name="Kautmanova I."/>
            <person name="Kiss B."/>
            <person name="Kocsube S."/>
            <person name="Kotiranta H."/>
            <person name="LaButti K.M."/>
            <person name="Lechner B.E."/>
            <person name="Liimatainen K."/>
            <person name="Lipzen A."/>
            <person name="Lukacs Z."/>
            <person name="Mihaltcheva S."/>
            <person name="Morgado L.N."/>
            <person name="Niskanen T."/>
            <person name="Noordeloos M.E."/>
            <person name="Ohm R.A."/>
            <person name="Ortiz-Santana B."/>
            <person name="Ovrebo C."/>
            <person name="Racz N."/>
            <person name="Riley R."/>
            <person name="Savchenko A."/>
            <person name="Shiryaev A."/>
            <person name="Soop K."/>
            <person name="Spirin V."/>
            <person name="Szebenyi C."/>
            <person name="Tomsovsky M."/>
            <person name="Tulloss R.E."/>
            <person name="Uehling J."/>
            <person name="Grigoriev I.V."/>
            <person name="Vagvolgyi C."/>
            <person name="Papp T."/>
            <person name="Martin F.M."/>
            <person name="Miettinen O."/>
            <person name="Hibbett D.S."/>
            <person name="Nagy L.G."/>
        </authorList>
    </citation>
    <scope>NUCLEOTIDE SEQUENCE [LARGE SCALE GENOMIC DNA]</scope>
    <source>
        <strain evidence="3 4">CBS 962.96</strain>
    </source>
</reference>
<sequence length="240" mass="27220">MRFLGNGLSSTASGSFLVQKTKATHHQMSQLIRNPMLETVPTDIPRPDWSLLDKNIPPGSSSESSIKSVLEERCKQLEEELRKAQTVVEVQDAIIEGQNAQLIVQNMGMEKLNFERTLLFPGGKGRHLTSDEFISQKRAMEEDKKREIEEKVARATGRAARKVQKARIELAWRRIQREHAEEVERHKEECQALKNAGTKTKDLPKGPGRCRLKSSVTEDDYRESDGLVSSILDVEELEKD</sequence>
<gene>
    <name evidence="3" type="ORF">K435DRAFT_822455</name>
</gene>
<proteinExistence type="predicted"/>
<evidence type="ECO:0000313" key="3">
    <source>
        <dbReference type="EMBL" id="THU85346.1"/>
    </source>
</evidence>
<name>A0A4S8L9A4_DENBC</name>
<evidence type="ECO:0000313" key="4">
    <source>
        <dbReference type="Proteomes" id="UP000297245"/>
    </source>
</evidence>
<dbReference type="OrthoDB" id="3269297at2759"/>
<feature type="coiled-coil region" evidence="1">
    <location>
        <begin position="67"/>
        <end position="94"/>
    </location>
</feature>
<keyword evidence="4" id="KW-1185">Reference proteome</keyword>
<keyword evidence="1" id="KW-0175">Coiled coil</keyword>
<protein>
    <submittedName>
        <fullName evidence="3">Uncharacterized protein</fullName>
    </submittedName>
</protein>
<feature type="region of interest" description="Disordered" evidence="2">
    <location>
        <begin position="183"/>
        <end position="217"/>
    </location>
</feature>
<dbReference type="EMBL" id="ML179552">
    <property type="protein sequence ID" value="THU85346.1"/>
    <property type="molecule type" value="Genomic_DNA"/>
</dbReference>
<accession>A0A4S8L9A4</accession>
<organism evidence="3 4">
    <name type="scientific">Dendrothele bispora (strain CBS 962.96)</name>
    <dbReference type="NCBI Taxonomy" id="1314807"/>
    <lineage>
        <taxon>Eukaryota</taxon>
        <taxon>Fungi</taxon>
        <taxon>Dikarya</taxon>
        <taxon>Basidiomycota</taxon>
        <taxon>Agaricomycotina</taxon>
        <taxon>Agaricomycetes</taxon>
        <taxon>Agaricomycetidae</taxon>
        <taxon>Agaricales</taxon>
        <taxon>Agaricales incertae sedis</taxon>
        <taxon>Dendrothele</taxon>
    </lineage>
</organism>